<sequence length="96" mass="11294">MILYGFKVGIDEEDVIKKVIVEITDDGKVLREVTVDIDKEYKISPYKDIKMKYRDKIGVVRSFKKNEDKGELKAHIQFLDNNKFGWVDVQDLEEIK</sequence>
<name>A0ABW4NMQ7_9LACT</name>
<gene>
    <name evidence="1" type="ORF">ACFSBK_07275</name>
</gene>
<proteinExistence type="predicted"/>
<dbReference type="Proteomes" id="UP001597285">
    <property type="component" value="Unassembled WGS sequence"/>
</dbReference>
<organism evidence="1 2">
    <name type="scientific">Carnobacterium antarcticum</name>
    <dbReference type="NCBI Taxonomy" id="2126436"/>
    <lineage>
        <taxon>Bacteria</taxon>
        <taxon>Bacillati</taxon>
        <taxon>Bacillota</taxon>
        <taxon>Bacilli</taxon>
        <taxon>Lactobacillales</taxon>
        <taxon>Carnobacteriaceae</taxon>
        <taxon>Carnobacterium</taxon>
    </lineage>
</organism>
<reference evidence="2" key="1">
    <citation type="journal article" date="2019" name="Int. J. Syst. Evol. Microbiol.">
        <title>The Global Catalogue of Microorganisms (GCM) 10K type strain sequencing project: providing services to taxonomists for standard genome sequencing and annotation.</title>
        <authorList>
            <consortium name="The Broad Institute Genomics Platform"/>
            <consortium name="The Broad Institute Genome Sequencing Center for Infectious Disease"/>
            <person name="Wu L."/>
            <person name="Ma J."/>
        </authorList>
    </citation>
    <scope>NUCLEOTIDE SEQUENCE [LARGE SCALE GENOMIC DNA]</scope>
    <source>
        <strain evidence="2">KCTC 42143</strain>
    </source>
</reference>
<comment type="caution">
    <text evidence="1">The sequence shown here is derived from an EMBL/GenBank/DDBJ whole genome shotgun (WGS) entry which is preliminary data.</text>
</comment>
<evidence type="ECO:0000313" key="1">
    <source>
        <dbReference type="EMBL" id="MFD1799652.1"/>
    </source>
</evidence>
<evidence type="ECO:0000313" key="2">
    <source>
        <dbReference type="Proteomes" id="UP001597285"/>
    </source>
</evidence>
<protein>
    <submittedName>
        <fullName evidence="1">Uncharacterized protein</fullName>
    </submittedName>
</protein>
<dbReference type="RefSeq" id="WP_058918174.1">
    <property type="nucleotide sequence ID" value="NZ_JBHSQC010000025.1"/>
</dbReference>
<accession>A0ABW4NMQ7</accession>
<dbReference type="EMBL" id="JBHUFF010000013">
    <property type="protein sequence ID" value="MFD1799652.1"/>
    <property type="molecule type" value="Genomic_DNA"/>
</dbReference>
<keyword evidence="2" id="KW-1185">Reference proteome</keyword>